<protein>
    <submittedName>
        <fullName evidence="1">Uncharacterized protein</fullName>
    </submittedName>
</protein>
<name>A0A4Z1JMU4_9HELO</name>
<sequence length="415" mass="49120">MDIPRENDPLIWTKEAQTFQSILNDVKKATNKSHRKFLQTIHARDIVTRTQDLVTTIQLKLSCERERRIAHRNDGISLLKVYYLERRSILRSQRHSRDAQPEKMYDLSQKMMEQHKRLVSNERKINEVENMEEMARIAMKNLSYRAKHSFKSKKNLPRVLLKSRPCHTCTRGREQKFNEGVLPNLYFQRIFADDWEIGTWHLLPLLGVSNSKNSLQLACKESHEVVQERYTFVFQPMSDGKVAQDPENVTALNLLPFNPDIDIVHTYLWLEERDTWEHELSGLTPVKHLSLDGEYLYDIDAIERIEAACPNLEILTIRVEGNDFFRDLVGYDPRVDLECIEMNSSFLDNLAARISNEMCSWKSQRIRALRDKYNRHTELFDRTKGGNSEYWKRVNMRVVLLQKPVCSWPRRHRMY</sequence>
<accession>A0A4Z1JMU4</accession>
<evidence type="ECO:0000313" key="1">
    <source>
        <dbReference type="EMBL" id="TGO72850.1"/>
    </source>
</evidence>
<dbReference type="EMBL" id="PQXM01000410">
    <property type="protein sequence ID" value="TGO72850.1"/>
    <property type="molecule type" value="Genomic_DNA"/>
</dbReference>
<organism evidence="1 2">
    <name type="scientific">Botrytis elliptica</name>
    <dbReference type="NCBI Taxonomy" id="278938"/>
    <lineage>
        <taxon>Eukaryota</taxon>
        <taxon>Fungi</taxon>
        <taxon>Dikarya</taxon>
        <taxon>Ascomycota</taxon>
        <taxon>Pezizomycotina</taxon>
        <taxon>Leotiomycetes</taxon>
        <taxon>Helotiales</taxon>
        <taxon>Sclerotiniaceae</taxon>
        <taxon>Botrytis</taxon>
    </lineage>
</organism>
<comment type="caution">
    <text evidence="1">The sequence shown here is derived from an EMBL/GenBank/DDBJ whole genome shotgun (WGS) entry which is preliminary data.</text>
</comment>
<proteinExistence type="predicted"/>
<dbReference type="AlphaFoldDB" id="A0A4Z1JMU4"/>
<evidence type="ECO:0000313" key="2">
    <source>
        <dbReference type="Proteomes" id="UP000297229"/>
    </source>
</evidence>
<reference evidence="1 2" key="1">
    <citation type="submission" date="2017-12" db="EMBL/GenBank/DDBJ databases">
        <title>Comparative genomics of Botrytis spp.</title>
        <authorList>
            <person name="Valero-Jimenez C.A."/>
            <person name="Tapia P."/>
            <person name="Veloso J."/>
            <person name="Silva-Moreno E."/>
            <person name="Staats M."/>
            <person name="Valdes J.H."/>
            <person name="Van Kan J.A.L."/>
        </authorList>
    </citation>
    <scope>NUCLEOTIDE SEQUENCE [LARGE SCALE GENOMIC DNA]</scope>
    <source>
        <strain evidence="1 2">Be9601</strain>
    </source>
</reference>
<keyword evidence="2" id="KW-1185">Reference proteome</keyword>
<dbReference type="Proteomes" id="UP000297229">
    <property type="component" value="Unassembled WGS sequence"/>
</dbReference>
<gene>
    <name evidence="1" type="ORF">BELL_0412g00010</name>
</gene>